<dbReference type="RefSeq" id="WP_230302923.1">
    <property type="nucleotide sequence ID" value="NZ_CAKKMG010000057.1"/>
</dbReference>
<dbReference type="InterPro" id="IPR006638">
    <property type="entry name" value="Elp3/MiaA/NifB-like_rSAM"/>
</dbReference>
<dbReference type="SFLD" id="SFLDG01065">
    <property type="entry name" value="anaerobic_coproporphyrinogen-I"/>
    <property type="match status" value="1"/>
</dbReference>
<dbReference type="GO" id="GO:0005737">
    <property type="term" value="C:cytoplasm"/>
    <property type="evidence" value="ECO:0007669"/>
    <property type="project" value="TreeGrafter"/>
</dbReference>
<dbReference type="PANTHER" id="PTHR13932:SF5">
    <property type="entry name" value="RADICAL S-ADENOSYL METHIONINE DOMAIN-CONTAINING PROTEIN 1, MITOCHONDRIAL"/>
    <property type="match status" value="1"/>
</dbReference>
<dbReference type="Pfam" id="PF04055">
    <property type="entry name" value="Radical_SAM"/>
    <property type="match status" value="1"/>
</dbReference>
<keyword evidence="3" id="KW-0479">Metal-binding</keyword>
<sequence length="486" mass="55821">MSIKLNEAESNELNLGKLLEKHPELQIEKNDYNINVTANYGEKLTQEEVYQKYLLHDGAEKPSHLYFHVPICSYICHFCNYVKQLLPEDGNQIEVLDQWTDLLIEESNRYLKNVGWISRAKIESFYMGGGTSSLLRPVHLKKIISHVRENYHVSEDCELSLEGNPDNYQNDELEQAIEIGFNRFSVGVQSLQNEVNQFVGRKHDRNMSLNAIHKLLGTGKPFNVDIMFGLPYQTPKSVAADIKILCELGVPTITIYRLRNADRQSMGIGNRSAWNIPSVREKIEEKGLFPTLLQTYEMREEILKVFMEFGYQPSPCGWWSKPNVYPEGNIPRVSRNKWQRYDSMIAYGPGAYGWLTGGSDQVIQTHNISDIKKYIEHMKNDGDVPLAYGRILSGHEAVASALGFNFKSNQPIDLVRFRNQYGVDLLEDEPYQTIFSELEQKELVSINEVENVILPTVNGEALHEEIISVYFHQKIGSYSEPLCRRF</sequence>
<dbReference type="GO" id="GO:0006779">
    <property type="term" value="P:porphyrin-containing compound biosynthetic process"/>
    <property type="evidence" value="ECO:0007669"/>
    <property type="project" value="TreeGrafter"/>
</dbReference>
<dbReference type="SMART" id="SM00729">
    <property type="entry name" value="Elp3"/>
    <property type="match status" value="1"/>
</dbReference>
<dbReference type="CDD" id="cd01335">
    <property type="entry name" value="Radical_SAM"/>
    <property type="match status" value="1"/>
</dbReference>
<proteinExistence type="predicted"/>
<comment type="caution">
    <text evidence="7">The sequence shown here is derived from an EMBL/GenBank/DDBJ whole genome shotgun (WGS) entry which is preliminary data.</text>
</comment>
<dbReference type="InterPro" id="IPR013785">
    <property type="entry name" value="Aldolase_TIM"/>
</dbReference>
<dbReference type="InterPro" id="IPR058240">
    <property type="entry name" value="rSAM_sf"/>
</dbReference>
<dbReference type="InterPro" id="IPR034505">
    <property type="entry name" value="Coproporphyrinogen-III_oxidase"/>
</dbReference>
<dbReference type="PROSITE" id="PS51918">
    <property type="entry name" value="RADICAL_SAM"/>
    <property type="match status" value="1"/>
</dbReference>
<evidence type="ECO:0000256" key="4">
    <source>
        <dbReference type="ARBA" id="ARBA00023004"/>
    </source>
</evidence>
<evidence type="ECO:0000313" key="7">
    <source>
        <dbReference type="EMBL" id="CAH0264455.1"/>
    </source>
</evidence>
<reference evidence="7" key="1">
    <citation type="submission" date="2021-11" db="EMBL/GenBank/DDBJ databases">
        <authorList>
            <person name="Bulgarelli D."/>
        </authorList>
    </citation>
    <scope>NUCLEOTIDE SEQUENCE</scope>
    <source>
        <strain evidence="7">Bi133</strain>
    </source>
</reference>
<evidence type="ECO:0000256" key="2">
    <source>
        <dbReference type="ARBA" id="ARBA00022691"/>
    </source>
</evidence>
<dbReference type="GO" id="GO:0046872">
    <property type="term" value="F:metal ion binding"/>
    <property type="evidence" value="ECO:0007669"/>
    <property type="project" value="UniProtKB-KW"/>
</dbReference>
<name>A0A9W4PGP3_9BACI</name>
<evidence type="ECO:0000256" key="5">
    <source>
        <dbReference type="ARBA" id="ARBA00023014"/>
    </source>
</evidence>
<protein>
    <recommendedName>
        <fullName evidence="1">Heme chaperone HemW</fullName>
    </recommendedName>
</protein>
<feature type="domain" description="Radical SAM core" evidence="6">
    <location>
        <begin position="57"/>
        <end position="299"/>
    </location>
</feature>
<dbReference type="AlphaFoldDB" id="A0A9W4PGP3"/>
<dbReference type="SFLD" id="SFLDS00029">
    <property type="entry name" value="Radical_SAM"/>
    <property type="match status" value="1"/>
</dbReference>
<keyword evidence="2" id="KW-0949">S-adenosyl-L-methionine</keyword>
<evidence type="ECO:0000256" key="1">
    <source>
        <dbReference type="ARBA" id="ARBA00017228"/>
    </source>
</evidence>
<evidence type="ECO:0000256" key="3">
    <source>
        <dbReference type="ARBA" id="ARBA00022723"/>
    </source>
</evidence>
<dbReference type="Proteomes" id="UP000789326">
    <property type="component" value="Unassembled WGS sequence"/>
</dbReference>
<accession>A0A9W4PGP3</accession>
<dbReference type="GO" id="GO:0016491">
    <property type="term" value="F:oxidoreductase activity"/>
    <property type="evidence" value="ECO:0007669"/>
    <property type="project" value="UniProtKB-KW"/>
</dbReference>
<dbReference type="InterPro" id="IPR007197">
    <property type="entry name" value="rSAM"/>
</dbReference>
<keyword evidence="4" id="KW-0408">Iron</keyword>
<dbReference type="Gene3D" id="3.20.20.70">
    <property type="entry name" value="Aldolase class I"/>
    <property type="match status" value="1"/>
</dbReference>
<evidence type="ECO:0000313" key="8">
    <source>
        <dbReference type="Proteomes" id="UP000789326"/>
    </source>
</evidence>
<dbReference type="SUPFAM" id="SSF102114">
    <property type="entry name" value="Radical SAM enzymes"/>
    <property type="match status" value="1"/>
</dbReference>
<dbReference type="EMBL" id="CAKKMG010000057">
    <property type="protein sequence ID" value="CAH0264455.1"/>
    <property type="molecule type" value="Genomic_DNA"/>
</dbReference>
<evidence type="ECO:0000259" key="6">
    <source>
        <dbReference type="PROSITE" id="PS51918"/>
    </source>
</evidence>
<dbReference type="PANTHER" id="PTHR13932">
    <property type="entry name" value="COPROPORPHYRINIGEN III OXIDASE"/>
    <property type="match status" value="1"/>
</dbReference>
<organism evidence="7 8">
    <name type="scientific">Peribacillus simplex</name>
    <dbReference type="NCBI Taxonomy" id="1478"/>
    <lineage>
        <taxon>Bacteria</taxon>
        <taxon>Bacillati</taxon>
        <taxon>Bacillota</taxon>
        <taxon>Bacilli</taxon>
        <taxon>Bacillales</taxon>
        <taxon>Bacillaceae</taxon>
        <taxon>Peribacillus</taxon>
    </lineage>
</organism>
<gene>
    <name evidence="7" type="primary">hemN_1</name>
    <name evidence="7" type="ORF">SRABI133_03484</name>
</gene>
<keyword evidence="5" id="KW-0411">Iron-sulfur</keyword>
<keyword evidence="7" id="KW-0560">Oxidoreductase</keyword>
<dbReference type="GO" id="GO:0051539">
    <property type="term" value="F:4 iron, 4 sulfur cluster binding"/>
    <property type="evidence" value="ECO:0007669"/>
    <property type="project" value="TreeGrafter"/>
</dbReference>